<dbReference type="GO" id="GO:0009274">
    <property type="term" value="C:peptidoglycan-based cell wall"/>
    <property type="evidence" value="ECO:0007669"/>
    <property type="project" value="InterPro"/>
</dbReference>
<keyword evidence="2" id="KW-0997">Cell inner membrane</keyword>
<name>A0A7X9P170_9BACT</name>
<dbReference type="InterPro" id="IPR001264">
    <property type="entry name" value="Glyco_trans_51"/>
</dbReference>
<comment type="caution">
    <text evidence="13">The sequence shown here is derived from an EMBL/GenBank/DDBJ whole genome shotgun (WGS) entry which is preliminary data.</text>
</comment>
<keyword evidence="1" id="KW-1003">Cell membrane</keyword>
<dbReference type="GO" id="GO:0008360">
    <property type="term" value="P:regulation of cell shape"/>
    <property type="evidence" value="ECO:0007669"/>
    <property type="project" value="UniProtKB-KW"/>
</dbReference>
<dbReference type="InterPro" id="IPR023346">
    <property type="entry name" value="Lysozyme-like_dom_sf"/>
</dbReference>
<dbReference type="GO" id="GO:0009252">
    <property type="term" value="P:peptidoglycan biosynthetic process"/>
    <property type="evidence" value="ECO:0007669"/>
    <property type="project" value="UniProtKB-KW"/>
</dbReference>
<keyword evidence="3" id="KW-0328">Glycosyltransferase</keyword>
<dbReference type="GO" id="GO:0016763">
    <property type="term" value="F:pentosyltransferase activity"/>
    <property type="evidence" value="ECO:0007669"/>
    <property type="project" value="InterPro"/>
</dbReference>
<dbReference type="PANTHER" id="PTHR30400:SF0">
    <property type="entry name" value="BIOSYNTHETIC PEPTIDOGLYCAN TRANSGLYCOSYLASE"/>
    <property type="match status" value="1"/>
</dbReference>
<protein>
    <recommendedName>
        <fullName evidence="12">Glycosyl transferase family 51 domain-containing protein</fullName>
    </recommendedName>
</protein>
<keyword evidence="10" id="KW-0961">Cell wall biogenesis/degradation</keyword>
<evidence type="ECO:0000256" key="11">
    <source>
        <dbReference type="SAM" id="Phobius"/>
    </source>
</evidence>
<dbReference type="GO" id="GO:0016020">
    <property type="term" value="C:membrane"/>
    <property type="evidence" value="ECO:0007669"/>
    <property type="project" value="InterPro"/>
</dbReference>
<keyword evidence="8 11" id="KW-1133">Transmembrane helix</keyword>
<keyword evidence="4" id="KW-0808">Transferase</keyword>
<dbReference type="Pfam" id="PF00912">
    <property type="entry name" value="Transgly"/>
    <property type="match status" value="1"/>
</dbReference>
<dbReference type="GO" id="GO:0071555">
    <property type="term" value="P:cell wall organization"/>
    <property type="evidence" value="ECO:0007669"/>
    <property type="project" value="UniProtKB-KW"/>
</dbReference>
<evidence type="ECO:0000256" key="6">
    <source>
        <dbReference type="ARBA" id="ARBA00022960"/>
    </source>
</evidence>
<reference evidence="13 14" key="1">
    <citation type="submission" date="2020-04" db="EMBL/GenBank/DDBJ databases">
        <title>Flammeovirga sp. SR4, a novel species isolated from seawater.</title>
        <authorList>
            <person name="Wang X."/>
        </authorList>
    </citation>
    <scope>NUCLEOTIDE SEQUENCE [LARGE SCALE GENOMIC DNA]</scope>
    <source>
        <strain evidence="13 14">ATCC 23126</strain>
    </source>
</reference>
<evidence type="ECO:0000256" key="2">
    <source>
        <dbReference type="ARBA" id="ARBA00022519"/>
    </source>
</evidence>
<proteinExistence type="predicted"/>
<feature type="transmembrane region" description="Helical" evidence="11">
    <location>
        <begin position="12"/>
        <end position="31"/>
    </location>
</feature>
<evidence type="ECO:0000259" key="12">
    <source>
        <dbReference type="Pfam" id="PF00912"/>
    </source>
</evidence>
<sequence>MFVPFLKRLAVLTIVAHISFFAYIALGSLYVKWANPSMSMFMCVRSHFDLNNVITPKFIPKESIPNDLQTAIVGLDDPSFKTHIGYSQKSAPNTKTISQKVARTMFLFPHNNNLGSYLETLAAVEMECILDKNRILELYLNYSEWGDNIYGVGEAADYYYKKDIHNLSRRQKLKLASVLAKPLEVDPSTYDKNKIVEARFNLLNKLMD</sequence>
<organism evidence="13 14">
    <name type="scientific">Flammeovirga aprica JL-4</name>
    <dbReference type="NCBI Taxonomy" id="694437"/>
    <lineage>
        <taxon>Bacteria</taxon>
        <taxon>Pseudomonadati</taxon>
        <taxon>Bacteroidota</taxon>
        <taxon>Cytophagia</taxon>
        <taxon>Cytophagales</taxon>
        <taxon>Flammeovirgaceae</taxon>
        <taxon>Flammeovirga</taxon>
    </lineage>
</organism>
<keyword evidence="5 11" id="KW-0812">Transmembrane</keyword>
<dbReference type="EMBL" id="JABANE010000009">
    <property type="protein sequence ID" value="NME67348.1"/>
    <property type="molecule type" value="Genomic_DNA"/>
</dbReference>
<dbReference type="Gene3D" id="1.10.3810.10">
    <property type="entry name" value="Biosynthetic peptidoglycan transglycosylase-like"/>
    <property type="match status" value="1"/>
</dbReference>
<dbReference type="SUPFAM" id="SSF53955">
    <property type="entry name" value="Lysozyme-like"/>
    <property type="match status" value="1"/>
</dbReference>
<gene>
    <name evidence="13" type="ORF">HHU12_05170</name>
</gene>
<keyword evidence="14" id="KW-1185">Reference proteome</keyword>
<evidence type="ECO:0000256" key="7">
    <source>
        <dbReference type="ARBA" id="ARBA00022984"/>
    </source>
</evidence>
<keyword evidence="7" id="KW-0573">Peptidoglycan synthesis</keyword>
<evidence type="ECO:0000256" key="5">
    <source>
        <dbReference type="ARBA" id="ARBA00022692"/>
    </source>
</evidence>
<dbReference type="InterPro" id="IPR036950">
    <property type="entry name" value="PBP_transglycosylase"/>
</dbReference>
<dbReference type="Proteomes" id="UP000576082">
    <property type="component" value="Unassembled WGS sequence"/>
</dbReference>
<evidence type="ECO:0000256" key="9">
    <source>
        <dbReference type="ARBA" id="ARBA00023136"/>
    </source>
</evidence>
<keyword evidence="9 11" id="KW-0472">Membrane</keyword>
<evidence type="ECO:0000256" key="3">
    <source>
        <dbReference type="ARBA" id="ARBA00022676"/>
    </source>
</evidence>
<evidence type="ECO:0000313" key="13">
    <source>
        <dbReference type="EMBL" id="NME67348.1"/>
    </source>
</evidence>
<evidence type="ECO:0000256" key="10">
    <source>
        <dbReference type="ARBA" id="ARBA00023316"/>
    </source>
</evidence>
<evidence type="ECO:0000313" key="14">
    <source>
        <dbReference type="Proteomes" id="UP000576082"/>
    </source>
</evidence>
<dbReference type="InterPro" id="IPR011812">
    <property type="entry name" value="Pep_trsgly"/>
</dbReference>
<evidence type="ECO:0000256" key="1">
    <source>
        <dbReference type="ARBA" id="ARBA00022475"/>
    </source>
</evidence>
<feature type="domain" description="Glycosyl transferase family 51" evidence="12">
    <location>
        <begin position="58"/>
        <end position="205"/>
    </location>
</feature>
<dbReference type="PANTHER" id="PTHR30400">
    <property type="entry name" value="MONOFUNCTIONAL BIOSYNTHETIC PEPTIDOGLYCAN TRANSGLYCOSYLASE"/>
    <property type="match status" value="1"/>
</dbReference>
<keyword evidence="6" id="KW-0133">Cell shape</keyword>
<dbReference type="RefSeq" id="WP_169655626.1">
    <property type="nucleotide sequence ID" value="NZ_JABANE010000009.1"/>
</dbReference>
<evidence type="ECO:0000256" key="8">
    <source>
        <dbReference type="ARBA" id="ARBA00022989"/>
    </source>
</evidence>
<accession>A0A7X9P170</accession>
<dbReference type="AlphaFoldDB" id="A0A7X9P170"/>
<evidence type="ECO:0000256" key="4">
    <source>
        <dbReference type="ARBA" id="ARBA00022679"/>
    </source>
</evidence>